<dbReference type="Proteomes" id="UP000265631">
    <property type="component" value="Unassembled WGS sequence"/>
</dbReference>
<organism evidence="1 2">
    <name type="scientific">Fusarium flagelliforme</name>
    <dbReference type="NCBI Taxonomy" id="2675880"/>
    <lineage>
        <taxon>Eukaryota</taxon>
        <taxon>Fungi</taxon>
        <taxon>Dikarya</taxon>
        <taxon>Ascomycota</taxon>
        <taxon>Pezizomycotina</taxon>
        <taxon>Sordariomycetes</taxon>
        <taxon>Hypocreomycetidae</taxon>
        <taxon>Hypocreales</taxon>
        <taxon>Nectriaceae</taxon>
        <taxon>Fusarium</taxon>
        <taxon>Fusarium incarnatum-equiseti species complex</taxon>
    </lineage>
</organism>
<evidence type="ECO:0008006" key="3">
    <source>
        <dbReference type="Google" id="ProtNLM"/>
    </source>
</evidence>
<reference evidence="1 2" key="1">
    <citation type="journal article" date="2018" name="PLoS Pathog.">
        <title>Evolution of structural diversity of trichothecenes, a family of toxins produced by plant pathogenic and entomopathogenic fungi.</title>
        <authorList>
            <person name="Proctor R.H."/>
            <person name="McCormick S.P."/>
            <person name="Kim H.S."/>
            <person name="Cardoza R.E."/>
            <person name="Stanley A.M."/>
            <person name="Lindo L."/>
            <person name="Kelly A."/>
            <person name="Brown D.W."/>
            <person name="Lee T."/>
            <person name="Vaughan M.M."/>
            <person name="Alexander N.J."/>
            <person name="Busman M."/>
            <person name="Gutierrez S."/>
        </authorList>
    </citation>
    <scope>NUCLEOTIDE SEQUENCE [LARGE SCALE GENOMIC DNA]</scope>
    <source>
        <strain evidence="1 2">NRRL 13405</strain>
    </source>
</reference>
<evidence type="ECO:0000313" key="1">
    <source>
        <dbReference type="EMBL" id="RFN51407.1"/>
    </source>
</evidence>
<name>A0A395MUM2_9HYPO</name>
<dbReference type="EMBL" id="PXXK01000106">
    <property type="protein sequence ID" value="RFN51407.1"/>
    <property type="molecule type" value="Genomic_DNA"/>
</dbReference>
<gene>
    <name evidence="1" type="ORF">FIE12Z_4318</name>
</gene>
<keyword evidence="2" id="KW-1185">Reference proteome</keyword>
<protein>
    <recommendedName>
        <fullName evidence="3">KIF-binding protein</fullName>
    </recommendedName>
</protein>
<evidence type="ECO:0000313" key="2">
    <source>
        <dbReference type="Proteomes" id="UP000265631"/>
    </source>
</evidence>
<proteinExistence type="predicted"/>
<comment type="caution">
    <text evidence="1">The sequence shown here is derived from an EMBL/GenBank/DDBJ whole genome shotgun (WGS) entry which is preliminary data.</text>
</comment>
<sequence>MRKGPFETKFMEAQIENYREKLWHIFPIPDLNCLVDFYTHSANDARVLQLPFIVALGIMIPMDKTLGVLSSQTHSGEDLEELFRWMSDTRDEIESSTSTLPMVRALLLAALCYQYDGSIERASDCFEKAKAKFNDILCFFGGLDGLEDRLPDDDFCDLAMTSWDFAKYEQFFAFLDLTDNRSSFVPLMHLNLGMVQERYGRQAGEVLLKRQSWINFQNQASGLECSSVASEPLLAMLRSFKALEVPENLTSGEVSYPIAYFECVHCCAYIYRQAVFIYQSLPYDAQQALYLELSQCTENYRDLVRRAREQWETLQNLERSRLMALGIFD</sequence>
<accession>A0A395MUM2</accession>
<dbReference type="AlphaFoldDB" id="A0A395MUM2"/>